<feature type="compositionally biased region" description="Basic and acidic residues" evidence="1">
    <location>
        <begin position="233"/>
        <end position="247"/>
    </location>
</feature>
<feature type="compositionally biased region" description="Basic and acidic residues" evidence="1">
    <location>
        <begin position="11"/>
        <end position="25"/>
    </location>
</feature>
<feature type="region of interest" description="Disordered" evidence="1">
    <location>
        <begin position="180"/>
        <end position="261"/>
    </location>
</feature>
<proteinExistence type="predicted"/>
<sequence>MAPKDSSQASAKDENTNSSKDHDKHFTPRFILQAARYKAALELHGEHVKAHLNQLKEIQERHNLVTDEILPKLGLMGDSLQSRMDLMQKQVDRLHDICLEVERNQAAEEAKPKPAVEEPPPKMMTVSPQVLHDLGLADLSNLVSDEVVKLVYHLAVRGAPIAETSTTSHPTIFSAPMPATTEALTTNPSPHPPLPPPASYSPTHPSAEIPPPPPSPQKTYKERQKERRKQKKAEKAKLQKEKAHEQARPGAYTGRKDMKQKKLAMKKVRKRLRSRAMKEDMMGAYTVKTMGDILHEVGVAICWAPFHVWWMRSLQKYDMETRWRLRTKRYSFYTSSQVFIRGSIAHYSLLRAAHLIRAYEAIQDSQPI</sequence>
<dbReference type="Proteomes" id="UP001369815">
    <property type="component" value="Unassembled WGS sequence"/>
</dbReference>
<gene>
    <name evidence="2" type="ORF">Daesc_006143</name>
</gene>
<keyword evidence="3" id="KW-1185">Reference proteome</keyword>
<reference evidence="2 3" key="1">
    <citation type="journal article" date="2024" name="Front Chem Biol">
        <title>Unveiling the potential of Daldinia eschscholtzii MFLUCC 19-0629 through bioactivity and bioinformatics studies for enhanced sustainable agriculture production.</title>
        <authorList>
            <person name="Brooks S."/>
            <person name="Weaver J.A."/>
            <person name="Klomchit A."/>
            <person name="Alharthi S.A."/>
            <person name="Onlamun T."/>
            <person name="Nurani R."/>
            <person name="Vong T.K."/>
            <person name="Alberti F."/>
            <person name="Greco C."/>
        </authorList>
    </citation>
    <scope>NUCLEOTIDE SEQUENCE [LARGE SCALE GENOMIC DNA]</scope>
    <source>
        <strain evidence="2">MFLUCC 19-0629</strain>
    </source>
</reference>
<evidence type="ECO:0000256" key="1">
    <source>
        <dbReference type="SAM" id="MobiDB-lite"/>
    </source>
</evidence>
<comment type="caution">
    <text evidence="2">The sequence shown here is derived from an EMBL/GenBank/DDBJ whole genome shotgun (WGS) entry which is preliminary data.</text>
</comment>
<feature type="compositionally biased region" description="Polar residues" evidence="1">
    <location>
        <begin position="1"/>
        <end position="10"/>
    </location>
</feature>
<protein>
    <submittedName>
        <fullName evidence="2">Uncharacterized protein</fullName>
    </submittedName>
</protein>
<accession>A0AAX6MHH4</accession>
<name>A0AAX6MHH4_9PEZI</name>
<feature type="compositionally biased region" description="Pro residues" evidence="1">
    <location>
        <begin position="189"/>
        <end position="199"/>
    </location>
</feature>
<evidence type="ECO:0000313" key="2">
    <source>
        <dbReference type="EMBL" id="KAK6951621.1"/>
    </source>
</evidence>
<organism evidence="2 3">
    <name type="scientific">Daldinia eschscholtzii</name>
    <dbReference type="NCBI Taxonomy" id="292717"/>
    <lineage>
        <taxon>Eukaryota</taxon>
        <taxon>Fungi</taxon>
        <taxon>Dikarya</taxon>
        <taxon>Ascomycota</taxon>
        <taxon>Pezizomycotina</taxon>
        <taxon>Sordariomycetes</taxon>
        <taxon>Xylariomycetidae</taxon>
        <taxon>Xylariales</taxon>
        <taxon>Hypoxylaceae</taxon>
        <taxon>Daldinia</taxon>
    </lineage>
</organism>
<evidence type="ECO:0000313" key="3">
    <source>
        <dbReference type="Proteomes" id="UP001369815"/>
    </source>
</evidence>
<feature type="region of interest" description="Disordered" evidence="1">
    <location>
        <begin position="1"/>
        <end position="25"/>
    </location>
</feature>
<dbReference type="AlphaFoldDB" id="A0AAX6MHH4"/>
<dbReference type="EMBL" id="JBANMG010000006">
    <property type="protein sequence ID" value="KAK6951621.1"/>
    <property type="molecule type" value="Genomic_DNA"/>
</dbReference>